<dbReference type="AlphaFoldDB" id="A0A8B3CPZ5"/>
<name>A0A8B3CPZ5_9LEPT</name>
<organism evidence="1 2">
    <name type="scientific">Leptospira stimsonii</name>
    <dbReference type="NCBI Taxonomy" id="2202203"/>
    <lineage>
        <taxon>Bacteria</taxon>
        <taxon>Pseudomonadati</taxon>
        <taxon>Spirochaetota</taxon>
        <taxon>Spirochaetia</taxon>
        <taxon>Leptospirales</taxon>
        <taxon>Leptospiraceae</taxon>
        <taxon>Leptospira</taxon>
    </lineage>
</organism>
<comment type="caution">
    <text evidence="1">The sequence shown here is derived from an EMBL/GenBank/DDBJ whole genome shotgun (WGS) entry which is preliminary data.</text>
</comment>
<dbReference type="EMBL" id="QHCS01000005">
    <property type="protein sequence ID" value="RHX84408.1"/>
    <property type="molecule type" value="Genomic_DNA"/>
</dbReference>
<accession>A0A8B3CPZ5</accession>
<sequence length="62" mass="7157">MSPEVCRSSYKRNFILRKVEFCDIGKSPEVFSAPDVSLPPLGFWVERETFTERASEFLQDSP</sequence>
<dbReference type="Proteomes" id="UP000266669">
    <property type="component" value="Unassembled WGS sequence"/>
</dbReference>
<evidence type="ECO:0000313" key="2">
    <source>
        <dbReference type="Proteomes" id="UP000266669"/>
    </source>
</evidence>
<gene>
    <name evidence="1" type="ORF">DLM78_16845</name>
</gene>
<reference evidence="2" key="1">
    <citation type="submission" date="2018-05" db="EMBL/GenBank/DDBJ databases">
        <title>Leptospira yasudae sp. nov. and Leptospira stimsonii sp. nov., two pathogenic species of the genus Leptospira isolated from environmental sources.</title>
        <authorList>
            <person name="Casanovas-Massana A."/>
            <person name="Hamond C."/>
            <person name="Santos L.A."/>
            <person name="Hacker K.P."/>
            <person name="Balassiano I."/>
            <person name="Medeiros M.A."/>
            <person name="Reis M.G."/>
            <person name="Ko A.I."/>
            <person name="Wunder E.A."/>
        </authorList>
    </citation>
    <scope>NUCLEOTIDE SEQUENCE [LARGE SCALE GENOMIC DNA]</scope>
    <source>
        <strain evidence="2">AMB6-RJ</strain>
    </source>
</reference>
<protein>
    <submittedName>
        <fullName evidence="1">Uncharacterized protein</fullName>
    </submittedName>
</protein>
<evidence type="ECO:0000313" key="1">
    <source>
        <dbReference type="EMBL" id="RHX84408.1"/>
    </source>
</evidence>
<proteinExistence type="predicted"/>